<protein>
    <submittedName>
        <fullName evidence="1">15512_t:CDS:1</fullName>
    </submittedName>
</protein>
<dbReference type="EMBL" id="CAJVPT010019852">
    <property type="protein sequence ID" value="CAG8644245.1"/>
    <property type="molecule type" value="Genomic_DNA"/>
</dbReference>
<accession>A0ACA9NHB6</accession>
<sequence>YNGINYNCTLKSEQAKNLNQELWIAFFDISKSQNTYQDLTAYPESPNGKRAQNYHTL</sequence>
<gene>
    <name evidence="1" type="ORF">ACOLOM_LOCUS8046</name>
</gene>
<proteinExistence type="predicted"/>
<evidence type="ECO:0000313" key="2">
    <source>
        <dbReference type="Proteomes" id="UP000789525"/>
    </source>
</evidence>
<evidence type="ECO:0000313" key="1">
    <source>
        <dbReference type="EMBL" id="CAG8644245.1"/>
    </source>
</evidence>
<reference evidence="1" key="1">
    <citation type="submission" date="2021-06" db="EMBL/GenBank/DDBJ databases">
        <authorList>
            <person name="Kallberg Y."/>
            <person name="Tangrot J."/>
            <person name="Rosling A."/>
        </authorList>
    </citation>
    <scope>NUCLEOTIDE SEQUENCE</scope>
    <source>
        <strain evidence="1">CL356</strain>
    </source>
</reference>
<feature type="non-terminal residue" evidence="1">
    <location>
        <position position="1"/>
    </location>
</feature>
<comment type="caution">
    <text evidence="1">The sequence shown here is derived from an EMBL/GenBank/DDBJ whole genome shotgun (WGS) entry which is preliminary data.</text>
</comment>
<keyword evidence="2" id="KW-1185">Reference proteome</keyword>
<dbReference type="Proteomes" id="UP000789525">
    <property type="component" value="Unassembled WGS sequence"/>
</dbReference>
<organism evidence="1 2">
    <name type="scientific">Acaulospora colombiana</name>
    <dbReference type="NCBI Taxonomy" id="27376"/>
    <lineage>
        <taxon>Eukaryota</taxon>
        <taxon>Fungi</taxon>
        <taxon>Fungi incertae sedis</taxon>
        <taxon>Mucoromycota</taxon>
        <taxon>Glomeromycotina</taxon>
        <taxon>Glomeromycetes</taxon>
        <taxon>Diversisporales</taxon>
        <taxon>Acaulosporaceae</taxon>
        <taxon>Acaulospora</taxon>
    </lineage>
</organism>
<name>A0ACA9NHB6_9GLOM</name>